<dbReference type="PANTHER" id="PTHR12169:SF6">
    <property type="entry name" value="AFG1-LIKE ATPASE"/>
    <property type="match status" value="1"/>
</dbReference>
<name>A0ABV7ECL0_9SPHN</name>
<evidence type="ECO:0000313" key="3">
    <source>
        <dbReference type="EMBL" id="MFC3099583.1"/>
    </source>
</evidence>
<keyword evidence="4" id="KW-1185">Reference proteome</keyword>
<comment type="caution">
    <text evidence="3">The sequence shown here is derived from an EMBL/GenBank/DDBJ whole genome shotgun (WGS) entry which is preliminary data.</text>
</comment>
<evidence type="ECO:0000313" key="4">
    <source>
        <dbReference type="Proteomes" id="UP001595378"/>
    </source>
</evidence>
<keyword evidence="1" id="KW-0547">Nucleotide-binding</keyword>
<dbReference type="InterPro" id="IPR005654">
    <property type="entry name" value="ATPase_AFG1-like"/>
</dbReference>
<organism evidence="3 4">
    <name type="scientific">Alteraurantiacibacter lauratis</name>
    <dbReference type="NCBI Taxonomy" id="2054627"/>
    <lineage>
        <taxon>Bacteria</taxon>
        <taxon>Pseudomonadati</taxon>
        <taxon>Pseudomonadota</taxon>
        <taxon>Alphaproteobacteria</taxon>
        <taxon>Sphingomonadales</taxon>
        <taxon>Erythrobacteraceae</taxon>
        <taxon>Alteraurantiacibacter</taxon>
    </lineage>
</organism>
<evidence type="ECO:0000256" key="2">
    <source>
        <dbReference type="ARBA" id="ARBA00022840"/>
    </source>
</evidence>
<dbReference type="PANTHER" id="PTHR12169">
    <property type="entry name" value="ATPASE N2B"/>
    <property type="match status" value="1"/>
</dbReference>
<dbReference type="Proteomes" id="UP001595378">
    <property type="component" value="Unassembled WGS sequence"/>
</dbReference>
<keyword evidence="3" id="KW-0132">Cell division</keyword>
<accession>A0ABV7ECL0</accession>
<keyword evidence="2" id="KW-0067">ATP-binding</keyword>
<dbReference type="Pfam" id="PF03969">
    <property type="entry name" value="AFG1_ATPase"/>
    <property type="match status" value="1"/>
</dbReference>
<gene>
    <name evidence="3" type="primary">zapE</name>
    <name evidence="3" type="ORF">ACFODK_01595</name>
</gene>
<keyword evidence="3" id="KW-0131">Cell cycle</keyword>
<evidence type="ECO:0000256" key="1">
    <source>
        <dbReference type="ARBA" id="ARBA00022741"/>
    </source>
</evidence>
<reference evidence="4" key="1">
    <citation type="journal article" date="2019" name="Int. J. Syst. Evol. Microbiol.">
        <title>The Global Catalogue of Microorganisms (GCM) 10K type strain sequencing project: providing services to taxonomists for standard genome sequencing and annotation.</title>
        <authorList>
            <consortium name="The Broad Institute Genomics Platform"/>
            <consortium name="The Broad Institute Genome Sequencing Center for Infectious Disease"/>
            <person name="Wu L."/>
            <person name="Ma J."/>
        </authorList>
    </citation>
    <scope>NUCLEOTIDE SEQUENCE [LARGE SCALE GENOMIC DNA]</scope>
    <source>
        <strain evidence="4">KCTC 52606</strain>
    </source>
</reference>
<dbReference type="EMBL" id="JBHRSU010000001">
    <property type="protein sequence ID" value="MFC3099583.1"/>
    <property type="molecule type" value="Genomic_DNA"/>
</dbReference>
<sequence>MSGLISRYESLLASGELRPDAGQRAAAEVLARVQAGLEKPAETGGFLKRLVGSSTPQAVRGAYLWGGVGRGKSMLMDLFHETLALPLKAKRRVHFHAFMQEVHTRLRDARKGESGDPIPPVAAALAADLRCLAFDEMVVNNSADAMIMSRLFRALIVDHGVTVVTTSNRPPHDLYKDGINRELFLPFIDLIGERLDVVELNGPTDYRLDRIGGMASWHSPLGEEATAQLRELFFRLTDFAPEDAAHVPSAELDVGGGRTLHVPKSLKGVAVFSFKRLCGEARGAADYLAIAQAYHTVILVGIPQLGPDMRNEAARFVTLIDALYENRVKLFASAAVEPAALYPKGDGAFEFERTVSRLMEMQSADYMALGHGEDG</sequence>
<dbReference type="RefSeq" id="WP_336917520.1">
    <property type="nucleotide sequence ID" value="NZ_JBANRN010000001.1"/>
</dbReference>
<dbReference type="GO" id="GO:0051301">
    <property type="term" value="P:cell division"/>
    <property type="evidence" value="ECO:0007669"/>
    <property type="project" value="UniProtKB-KW"/>
</dbReference>
<proteinExistence type="predicted"/>
<dbReference type="NCBIfam" id="NF040713">
    <property type="entry name" value="ZapE"/>
    <property type="match status" value="1"/>
</dbReference>
<protein>
    <submittedName>
        <fullName evidence="3">Cell division protein ZapE</fullName>
    </submittedName>
</protein>
<dbReference type="Gene3D" id="3.40.50.300">
    <property type="entry name" value="P-loop containing nucleotide triphosphate hydrolases"/>
    <property type="match status" value="1"/>
</dbReference>
<dbReference type="InterPro" id="IPR027417">
    <property type="entry name" value="P-loop_NTPase"/>
</dbReference>
<dbReference type="SUPFAM" id="SSF52540">
    <property type="entry name" value="P-loop containing nucleoside triphosphate hydrolases"/>
    <property type="match status" value="1"/>
</dbReference>